<evidence type="ECO:0000313" key="2">
    <source>
        <dbReference type="EMBL" id="OXB91689.1"/>
    </source>
</evidence>
<dbReference type="AlphaFoldDB" id="A0A226QK04"/>
<evidence type="ECO:0008006" key="4">
    <source>
        <dbReference type="Google" id="ProtNLM"/>
    </source>
</evidence>
<evidence type="ECO:0000313" key="3">
    <source>
        <dbReference type="Proteomes" id="UP000198394"/>
    </source>
</evidence>
<dbReference type="RefSeq" id="WP_062754150.1">
    <property type="nucleotide sequence ID" value="NZ_NDYL01000002.1"/>
</dbReference>
<dbReference type="GeneID" id="94900250"/>
<dbReference type="InterPro" id="IPR024997">
    <property type="entry name" value="DUF3892"/>
</dbReference>
<dbReference type="EMBL" id="NDYL01000002">
    <property type="protein sequence ID" value="OXB91689.1"/>
    <property type="molecule type" value="Genomic_DNA"/>
</dbReference>
<evidence type="ECO:0000256" key="1">
    <source>
        <dbReference type="SAM" id="MobiDB-lite"/>
    </source>
</evidence>
<organism evidence="2 3">
    <name type="scientific">Parageobacillus galactosidasius</name>
    <dbReference type="NCBI Taxonomy" id="883812"/>
    <lineage>
        <taxon>Bacteria</taxon>
        <taxon>Bacillati</taxon>
        <taxon>Bacillota</taxon>
        <taxon>Bacilli</taxon>
        <taxon>Bacillales</taxon>
        <taxon>Anoxybacillaceae</taxon>
        <taxon>Parageobacillus</taxon>
    </lineage>
</organism>
<protein>
    <recommendedName>
        <fullName evidence="4">DUF3892 domain-containing protein</fullName>
    </recommendedName>
</protein>
<name>A0A226QK04_9BACL</name>
<keyword evidence="3" id="KW-1185">Reference proteome</keyword>
<comment type="caution">
    <text evidence="2">The sequence shown here is derived from an EMBL/GenBank/DDBJ whole genome shotgun (WGS) entry which is preliminary data.</text>
</comment>
<proteinExistence type="predicted"/>
<reference evidence="2 3" key="1">
    <citation type="submission" date="2017-04" db="EMBL/GenBank/DDBJ databases">
        <title>The genome sequence of Parageobacillus galactosidasius DSM 18751.</title>
        <authorList>
            <person name="Ramaloko W.T."/>
            <person name="Koen N."/>
            <person name="Polliack S."/>
            <person name="Aliyu H."/>
            <person name="Lebre P."/>
            <person name="Mohr T."/>
            <person name="Oswald F."/>
            <person name="Zwick M."/>
            <person name="Neumann A."/>
            <person name="Syldatk C."/>
            <person name="Cowan D."/>
            <person name="De Maayer P."/>
        </authorList>
    </citation>
    <scope>NUCLEOTIDE SEQUENCE [LARGE SCALE GENOMIC DNA]</scope>
    <source>
        <strain evidence="2 3">DSM 18751</strain>
    </source>
</reference>
<accession>A0A226QK04</accession>
<feature type="compositionally biased region" description="Polar residues" evidence="1">
    <location>
        <begin position="66"/>
        <end position="77"/>
    </location>
</feature>
<dbReference type="Pfam" id="PF13031">
    <property type="entry name" value="DUF3892"/>
    <property type="match status" value="1"/>
</dbReference>
<sequence>MNGQETFVTVQKNHQGDIIGFKTSKGSVLSYRKALMEVENGAITGVHVVTEHDGEQYIRSNPDGDASNNLDQLPTFS</sequence>
<feature type="region of interest" description="Disordered" evidence="1">
    <location>
        <begin position="56"/>
        <end position="77"/>
    </location>
</feature>
<gene>
    <name evidence="2" type="ORF">B9L23_10105</name>
</gene>
<dbReference type="Proteomes" id="UP000198394">
    <property type="component" value="Unassembled WGS sequence"/>
</dbReference>